<dbReference type="Proteomes" id="UP000813461">
    <property type="component" value="Unassembled WGS sequence"/>
</dbReference>
<comment type="caution">
    <text evidence="2">The sequence shown here is derived from an EMBL/GenBank/DDBJ whole genome shotgun (WGS) entry which is preliminary data.</text>
</comment>
<sequence>MSDTEAAKGKTGWTDRQRLVYFFNLVDFSKTTLDYNNAPRPEGKSVGACKIMVHRLKNTLKDDLEALKAGNPIEEHAPKKPASTPRKRKGKDADANGEEGASPTKKGRKKKGAAESPEQDVDEQMKVKDEVQGHDIDEEMKVKDEVQEE</sequence>
<evidence type="ECO:0000313" key="2">
    <source>
        <dbReference type="EMBL" id="KAH7091255.1"/>
    </source>
</evidence>
<evidence type="ECO:0000313" key="3">
    <source>
        <dbReference type="Proteomes" id="UP000813461"/>
    </source>
</evidence>
<gene>
    <name evidence="2" type="ORF">FB567DRAFT_625821</name>
</gene>
<evidence type="ECO:0000256" key="1">
    <source>
        <dbReference type="SAM" id="MobiDB-lite"/>
    </source>
</evidence>
<dbReference type="AlphaFoldDB" id="A0A8K0RBA1"/>
<proteinExistence type="predicted"/>
<feature type="region of interest" description="Disordered" evidence="1">
    <location>
        <begin position="67"/>
        <end position="149"/>
    </location>
</feature>
<reference evidence="2" key="1">
    <citation type="journal article" date="2021" name="Nat. Commun.">
        <title>Genetic determinants of endophytism in the Arabidopsis root mycobiome.</title>
        <authorList>
            <person name="Mesny F."/>
            <person name="Miyauchi S."/>
            <person name="Thiergart T."/>
            <person name="Pickel B."/>
            <person name="Atanasova L."/>
            <person name="Karlsson M."/>
            <person name="Huettel B."/>
            <person name="Barry K.W."/>
            <person name="Haridas S."/>
            <person name="Chen C."/>
            <person name="Bauer D."/>
            <person name="Andreopoulos W."/>
            <person name="Pangilinan J."/>
            <person name="LaButti K."/>
            <person name="Riley R."/>
            <person name="Lipzen A."/>
            <person name="Clum A."/>
            <person name="Drula E."/>
            <person name="Henrissat B."/>
            <person name="Kohler A."/>
            <person name="Grigoriev I.V."/>
            <person name="Martin F.M."/>
            <person name="Hacquard S."/>
        </authorList>
    </citation>
    <scope>NUCLEOTIDE SEQUENCE</scope>
    <source>
        <strain evidence="2">MPI-SDFR-AT-0120</strain>
    </source>
</reference>
<organism evidence="2 3">
    <name type="scientific">Paraphoma chrysanthemicola</name>
    <dbReference type="NCBI Taxonomy" id="798071"/>
    <lineage>
        <taxon>Eukaryota</taxon>
        <taxon>Fungi</taxon>
        <taxon>Dikarya</taxon>
        <taxon>Ascomycota</taxon>
        <taxon>Pezizomycotina</taxon>
        <taxon>Dothideomycetes</taxon>
        <taxon>Pleosporomycetidae</taxon>
        <taxon>Pleosporales</taxon>
        <taxon>Pleosporineae</taxon>
        <taxon>Phaeosphaeriaceae</taxon>
        <taxon>Paraphoma</taxon>
    </lineage>
</organism>
<accession>A0A8K0RBA1</accession>
<protein>
    <submittedName>
        <fullName evidence="2">Uncharacterized protein</fullName>
    </submittedName>
</protein>
<name>A0A8K0RBA1_9PLEO</name>
<feature type="compositionally biased region" description="Basic and acidic residues" evidence="1">
    <location>
        <begin position="123"/>
        <end position="149"/>
    </location>
</feature>
<dbReference type="OrthoDB" id="5371646at2759"/>
<keyword evidence="3" id="KW-1185">Reference proteome</keyword>
<dbReference type="EMBL" id="JAGMVJ010000004">
    <property type="protein sequence ID" value="KAH7091255.1"/>
    <property type="molecule type" value="Genomic_DNA"/>
</dbReference>